<reference evidence="1" key="1">
    <citation type="submission" date="2020-02" db="EMBL/GenBank/DDBJ databases">
        <authorList>
            <person name="Meier V. D."/>
        </authorList>
    </citation>
    <scope>NUCLEOTIDE SEQUENCE</scope>
    <source>
        <strain evidence="1">AVDCRST_MAG18</strain>
    </source>
</reference>
<accession>A0A6J4UQ25</accession>
<dbReference type="AlphaFoldDB" id="A0A6J4UQ25"/>
<organism evidence="1">
    <name type="scientific">uncultured Thermomicrobiales bacterium</name>
    <dbReference type="NCBI Taxonomy" id="1645740"/>
    <lineage>
        <taxon>Bacteria</taxon>
        <taxon>Pseudomonadati</taxon>
        <taxon>Thermomicrobiota</taxon>
        <taxon>Thermomicrobia</taxon>
        <taxon>Thermomicrobiales</taxon>
        <taxon>environmental samples</taxon>
    </lineage>
</organism>
<dbReference type="EMBL" id="CADCWN010000045">
    <property type="protein sequence ID" value="CAA9555056.1"/>
    <property type="molecule type" value="Genomic_DNA"/>
</dbReference>
<protein>
    <submittedName>
        <fullName evidence="1">Uncharacterized protein</fullName>
    </submittedName>
</protein>
<name>A0A6J4UQ25_9BACT</name>
<sequence length="145" mass="16129">MADGLDRLLHALVERRIMRVDEKNVELTAGSRVPAETVDANQTIEADRERHRVAELGPAFADGLRRAYAAHRAGEPGLALDDRRADENAIADALVQFLVRPHLATSHSEQTEPNHYLYHVAVDWPRLTQFASESGLDLDAELARS</sequence>
<gene>
    <name evidence="1" type="ORF">AVDCRST_MAG18-617</name>
</gene>
<evidence type="ECO:0000313" key="1">
    <source>
        <dbReference type="EMBL" id="CAA9555056.1"/>
    </source>
</evidence>
<proteinExistence type="predicted"/>